<dbReference type="STRING" id="42157.A0A182ER09"/>
<dbReference type="InterPro" id="IPR008737">
    <property type="entry name" value="DUF1758"/>
</dbReference>
<reference evidence="5" key="1">
    <citation type="submission" date="2016-06" db="UniProtKB">
        <authorList>
            <consortium name="WormBaseParasite"/>
        </authorList>
    </citation>
    <scope>IDENTIFICATION</scope>
</reference>
<dbReference type="InterPro" id="IPR021109">
    <property type="entry name" value="Peptidase_aspartic_dom_sf"/>
</dbReference>
<dbReference type="OrthoDB" id="6428063at2759"/>
<evidence type="ECO:0000313" key="3">
    <source>
        <dbReference type="EMBL" id="VDM94301.1"/>
    </source>
</evidence>
<reference evidence="3 4" key="2">
    <citation type="submission" date="2018-08" db="EMBL/GenBank/DDBJ databases">
        <authorList>
            <person name="Laetsch R D."/>
            <person name="Stevens L."/>
            <person name="Kumar S."/>
            <person name="Blaxter L. M."/>
        </authorList>
    </citation>
    <scope>NUCLEOTIDE SEQUENCE [LARGE SCALE GENOMIC DNA]</scope>
</reference>
<keyword evidence="4" id="KW-1185">Reference proteome</keyword>
<dbReference type="Pfam" id="PF05380">
    <property type="entry name" value="Peptidase_A17"/>
    <property type="match status" value="1"/>
</dbReference>
<feature type="compositionally biased region" description="Polar residues" evidence="1">
    <location>
        <begin position="56"/>
        <end position="72"/>
    </location>
</feature>
<evidence type="ECO:0000313" key="5">
    <source>
        <dbReference type="WBParaSite" id="nOo.2.0.1.t10574-RA"/>
    </source>
</evidence>
<evidence type="ECO:0000259" key="2">
    <source>
        <dbReference type="Pfam" id="PF05585"/>
    </source>
</evidence>
<gene>
    <name evidence="3" type="ORF">NOO_LOCUS10574</name>
</gene>
<feature type="domain" description="DUF1758" evidence="2">
    <location>
        <begin position="88"/>
        <end position="234"/>
    </location>
</feature>
<name>A0A182ER09_ONCOC</name>
<feature type="region of interest" description="Disordered" evidence="1">
    <location>
        <begin position="51"/>
        <end position="72"/>
    </location>
</feature>
<protein>
    <submittedName>
        <fullName evidence="5">DUF1758 domain-containing protein</fullName>
    </submittedName>
</protein>
<proteinExistence type="predicted"/>
<accession>A0A182ER09</accession>
<dbReference type="InterPro" id="IPR008042">
    <property type="entry name" value="Retrotrans_Pao"/>
</dbReference>
<dbReference type="WBParaSite" id="nOo.2.0.1.t10574-RA">
    <property type="protein sequence ID" value="nOo.2.0.1.t10574-RA"/>
    <property type="gene ID" value="nOo.2.0.1.g10574"/>
</dbReference>
<dbReference type="Pfam" id="PF05585">
    <property type="entry name" value="DUF1758"/>
    <property type="match status" value="1"/>
</dbReference>
<evidence type="ECO:0000256" key="1">
    <source>
        <dbReference type="SAM" id="MobiDB-lite"/>
    </source>
</evidence>
<dbReference type="Gene3D" id="2.40.70.10">
    <property type="entry name" value="Acid Proteases"/>
    <property type="match status" value="1"/>
</dbReference>
<dbReference type="AlphaFoldDB" id="A0A182ER09"/>
<organism evidence="5">
    <name type="scientific">Onchocerca ochengi</name>
    <name type="common">Filarial nematode worm</name>
    <dbReference type="NCBI Taxonomy" id="42157"/>
    <lineage>
        <taxon>Eukaryota</taxon>
        <taxon>Metazoa</taxon>
        <taxon>Ecdysozoa</taxon>
        <taxon>Nematoda</taxon>
        <taxon>Chromadorea</taxon>
        <taxon>Rhabditida</taxon>
        <taxon>Spirurina</taxon>
        <taxon>Spiruromorpha</taxon>
        <taxon>Filarioidea</taxon>
        <taxon>Onchocercidae</taxon>
        <taxon>Onchocerca</taxon>
    </lineage>
</organism>
<dbReference type="PANTHER" id="PTHR47331">
    <property type="entry name" value="PHD-TYPE DOMAIN-CONTAINING PROTEIN"/>
    <property type="match status" value="1"/>
</dbReference>
<dbReference type="EMBL" id="UYRW01006209">
    <property type="protein sequence ID" value="VDM94301.1"/>
    <property type="molecule type" value="Genomic_DNA"/>
</dbReference>
<evidence type="ECO:0000313" key="4">
    <source>
        <dbReference type="Proteomes" id="UP000271087"/>
    </source>
</evidence>
<dbReference type="Proteomes" id="UP000271087">
    <property type="component" value="Unassembled WGS sequence"/>
</dbReference>
<sequence length="569" mass="65926">MDNHDRKYRTGVTPTGSLWRELGTHKYRNFNRKQTATLDIRKVHIAHLVPKETERTNASTNNPTVATQTNTIKENQGNETLLLCKETVVFNPLFHKKQGKALALFDVGSQMSFISKKLANRLNPKKTIEQEMKIAPFGMKKPRTCITTQTKLSMQTAERGVITLNANIIDYLTSEIRVVKTPVEGLFRNLTSHWKQPDLLIGVDYFFHFIDLTGIKKLDSGHMPLQSKIGPIVAGSGGIHESPNAEDDDEALKLFKRTITKQNERYQVRLPWKHSEHKLSNDYGLCIGRLKGKNLYVDSVTLSAERMDETFHKYQEMKSIFKETSMDTREFLSNNEDFNKRIPVYDQSKPNKEKFLGLKWIHSRDVIRITLKPWTGSKLTKRTILQFLASQYDPLSFLIPSMTQFKLFIQHLWKENRTWEKVLNEEEQQHWNSLIKDWPTHVIDLPRMAITSSPQTEIHVCFKCCLCSSYVLDQENKNSNSFLIYAKSRIAPIKGISVPRLELLSVLIGARTAQYVIKQLEMNESHVTLWSNSNCALYWIKNSTKLLSRFVQNRVEEIRKTKFVFAIYQ</sequence>